<evidence type="ECO:0000313" key="3">
    <source>
        <dbReference type="EMBL" id="MVO88416.1"/>
    </source>
</evidence>
<dbReference type="EMBL" id="WPNZ01000017">
    <property type="protein sequence ID" value="MVO88416.1"/>
    <property type="molecule type" value="Genomic_DNA"/>
</dbReference>
<dbReference type="AlphaFoldDB" id="A0A6L6X3Y3"/>
<accession>A0A6L6X3Y3</accession>
<dbReference type="GO" id="GO:0016787">
    <property type="term" value="F:hydrolase activity"/>
    <property type="evidence" value="ECO:0007669"/>
    <property type="project" value="UniProtKB-KW"/>
</dbReference>
<evidence type="ECO:0000259" key="2">
    <source>
        <dbReference type="Pfam" id="PF00975"/>
    </source>
</evidence>
<dbReference type="InterPro" id="IPR029058">
    <property type="entry name" value="AB_hydrolase_fold"/>
</dbReference>
<dbReference type="InterPro" id="IPR012223">
    <property type="entry name" value="TEII"/>
</dbReference>
<dbReference type="PANTHER" id="PTHR11487:SF0">
    <property type="entry name" value="S-ACYL FATTY ACID SYNTHASE THIOESTERASE, MEDIUM CHAIN"/>
    <property type="match status" value="1"/>
</dbReference>
<dbReference type="SUPFAM" id="SSF53474">
    <property type="entry name" value="alpha/beta-Hydrolases"/>
    <property type="match status" value="1"/>
</dbReference>
<evidence type="ECO:0000256" key="1">
    <source>
        <dbReference type="ARBA" id="ARBA00007169"/>
    </source>
</evidence>
<dbReference type="Pfam" id="PF00975">
    <property type="entry name" value="Thioesterase"/>
    <property type="match status" value="1"/>
</dbReference>
<keyword evidence="4" id="KW-1185">Reference proteome</keyword>
<comment type="similarity">
    <text evidence="1">Belongs to the thioesterase family.</text>
</comment>
<keyword evidence="3" id="KW-0378">Hydrolase</keyword>
<name>A0A6L6X3Y3_9ACTN</name>
<reference evidence="3 4" key="1">
    <citation type="submission" date="2019-11" db="EMBL/GenBank/DDBJ databases">
        <title>Streptomyces typhae sp. nov., a novel endophytic actinomycete isolated from the root of cattail pollen (Typha angustifolia L.).</title>
        <authorList>
            <person name="Peng C."/>
        </authorList>
    </citation>
    <scope>NUCLEOTIDE SEQUENCE [LARGE SCALE GENOMIC DNA]</scope>
    <source>
        <strain evidence="4">p1417</strain>
    </source>
</reference>
<protein>
    <submittedName>
        <fullName evidence="3">Alpha/beta fold hydrolase</fullName>
    </submittedName>
</protein>
<dbReference type="PANTHER" id="PTHR11487">
    <property type="entry name" value="THIOESTERASE"/>
    <property type="match status" value="1"/>
</dbReference>
<gene>
    <name evidence="3" type="ORF">GPA10_27550</name>
</gene>
<proteinExistence type="inferred from homology"/>
<feature type="domain" description="Thioesterase" evidence="2">
    <location>
        <begin position="13"/>
        <end position="230"/>
    </location>
</feature>
<dbReference type="Proteomes" id="UP000483802">
    <property type="component" value="Unassembled WGS sequence"/>
</dbReference>
<sequence length="256" mass="27685">MPSSTSPTPLAVRLFVLHHAGGSHLTFRHWPRLLPGTWQVRLLDAPGHGRLLDMEPAADAGRLADFLLERLEPELHDPAPFAFFGHSMGAVLAYEMTRRLAVRGRALPVWLGLSARGAPPGAGRGPRARHTLDDAALQAHLRRLGGTPAEVLDSPAMWARFAPLIRTDLRLVDSYTLTPGTPRLPVACCVYGGRADGTVPRERLAAWQDLTHRFGGVRLFDGGHFYFLDDPAPLLAQITGDLSAALAATRTAAAPN</sequence>
<dbReference type="RefSeq" id="WP_157167870.1">
    <property type="nucleotide sequence ID" value="NZ_WPNZ01000017.1"/>
</dbReference>
<dbReference type="Gene3D" id="3.40.50.1820">
    <property type="entry name" value="alpha/beta hydrolase"/>
    <property type="match status" value="1"/>
</dbReference>
<dbReference type="GO" id="GO:0008610">
    <property type="term" value="P:lipid biosynthetic process"/>
    <property type="evidence" value="ECO:0007669"/>
    <property type="project" value="TreeGrafter"/>
</dbReference>
<dbReference type="InterPro" id="IPR001031">
    <property type="entry name" value="Thioesterase"/>
</dbReference>
<evidence type="ECO:0000313" key="4">
    <source>
        <dbReference type="Proteomes" id="UP000483802"/>
    </source>
</evidence>
<organism evidence="3 4">
    <name type="scientific">Streptomyces typhae</name>
    <dbReference type="NCBI Taxonomy" id="2681492"/>
    <lineage>
        <taxon>Bacteria</taxon>
        <taxon>Bacillati</taxon>
        <taxon>Actinomycetota</taxon>
        <taxon>Actinomycetes</taxon>
        <taxon>Kitasatosporales</taxon>
        <taxon>Streptomycetaceae</taxon>
        <taxon>Streptomyces</taxon>
    </lineage>
</organism>
<comment type="caution">
    <text evidence="3">The sequence shown here is derived from an EMBL/GenBank/DDBJ whole genome shotgun (WGS) entry which is preliminary data.</text>
</comment>